<gene>
    <name evidence="3" type="ORF">RFULGI_LOCUS8909</name>
</gene>
<reference evidence="3" key="1">
    <citation type="submission" date="2021-06" db="EMBL/GenBank/DDBJ databases">
        <authorList>
            <person name="Kallberg Y."/>
            <person name="Tangrot J."/>
            <person name="Rosling A."/>
        </authorList>
    </citation>
    <scope>NUCLEOTIDE SEQUENCE</scope>
    <source>
        <strain evidence="3">IN212</strain>
    </source>
</reference>
<dbReference type="Gene3D" id="3.30.450.20">
    <property type="entry name" value="PAS domain"/>
    <property type="match status" value="1"/>
</dbReference>
<organism evidence="3 4">
    <name type="scientific">Racocetra fulgida</name>
    <dbReference type="NCBI Taxonomy" id="60492"/>
    <lineage>
        <taxon>Eukaryota</taxon>
        <taxon>Fungi</taxon>
        <taxon>Fungi incertae sedis</taxon>
        <taxon>Mucoromycota</taxon>
        <taxon>Glomeromycotina</taxon>
        <taxon>Glomeromycetes</taxon>
        <taxon>Diversisporales</taxon>
        <taxon>Gigasporaceae</taxon>
        <taxon>Racocetra</taxon>
    </lineage>
</organism>
<name>A0A9N9HBC4_9GLOM</name>
<keyword evidence="4" id="KW-1185">Reference proteome</keyword>
<proteinExistence type="predicted"/>
<feature type="compositionally biased region" description="Polar residues" evidence="1">
    <location>
        <begin position="80"/>
        <end position="92"/>
    </location>
</feature>
<feature type="compositionally biased region" description="Low complexity" evidence="1">
    <location>
        <begin position="46"/>
        <end position="63"/>
    </location>
</feature>
<feature type="compositionally biased region" description="Polar residues" evidence="1">
    <location>
        <begin position="502"/>
        <end position="524"/>
    </location>
</feature>
<feature type="compositionally biased region" description="Polar residues" evidence="1">
    <location>
        <begin position="160"/>
        <end position="182"/>
    </location>
</feature>
<comment type="caution">
    <text evidence="3">The sequence shown here is derived from an EMBL/GenBank/DDBJ whole genome shotgun (WGS) entry which is preliminary data.</text>
</comment>
<feature type="compositionally biased region" description="Basic residues" evidence="1">
    <location>
        <begin position="134"/>
        <end position="147"/>
    </location>
</feature>
<feature type="region of interest" description="Disordered" evidence="1">
    <location>
        <begin position="477"/>
        <end position="538"/>
    </location>
</feature>
<evidence type="ECO:0000256" key="1">
    <source>
        <dbReference type="SAM" id="MobiDB-lite"/>
    </source>
</evidence>
<evidence type="ECO:0000313" key="3">
    <source>
        <dbReference type="EMBL" id="CAG8662595.1"/>
    </source>
</evidence>
<feature type="compositionally biased region" description="Low complexity" evidence="1">
    <location>
        <begin position="10"/>
        <end position="22"/>
    </location>
</feature>
<dbReference type="CDD" id="cd00130">
    <property type="entry name" value="PAS"/>
    <property type="match status" value="1"/>
</dbReference>
<dbReference type="InterPro" id="IPR000014">
    <property type="entry name" value="PAS"/>
</dbReference>
<feature type="non-terminal residue" evidence="3">
    <location>
        <position position="1"/>
    </location>
</feature>
<dbReference type="InterPro" id="IPR035965">
    <property type="entry name" value="PAS-like_dom_sf"/>
</dbReference>
<dbReference type="PROSITE" id="PS50112">
    <property type="entry name" value="PAS"/>
    <property type="match status" value="1"/>
</dbReference>
<accession>A0A9N9HBC4</accession>
<evidence type="ECO:0000259" key="2">
    <source>
        <dbReference type="PROSITE" id="PS50112"/>
    </source>
</evidence>
<sequence length="575" mass="63856">MSTQLQVERQLPSLSHSSYSLSDQQHSTSLVTVEQAQNPFIAGHMSSQSSCSTPFSSPSSRIRTVTDSDSSKQSSTSNTMRLTNTSLGSDDNGSAVMKRTNKTHVPSACVNCKRAHLACDALNKVDTCIDIKHKKRGRPKLKDKKPHPYNTHATGDAKTWVSNTQFLPPTTTNPIPSRNQRQFDPPPSQNQLSFSSFAPSPPYYRSPPARHIHFNHPPFVSQPSRSQIPLSEISPTITMFLTVSGAQCARVSDECLGNMGYYPTELVHKSLYEYVPPSDCERLQKLVDSLLENAHRYHHTLQPSHQYSYQAPSFDPPVTTDDPGFFQTSPEQLQYPAYGGTLIEAADMIHLKQRNGQYDLYNVKTYLGGGLGAELTRKETWSKLYIVAFFTRVKTGSCVQNDCNLYAQSRINGINGQNVNCFSTVNTSSAITTIDPALLSMSPHSSNDASNIGTGKFGLLSPVSSPRQDLNQTSSIYIETAPPPPNSQNPTDFHPHQRTHHYPNSFTPVAQNIPRSDSTQSSPSMLPDRRSLPNRSSNNNIYYQEMDAKPVIDSAFEHNQLDRSSHFHHIPTNND</sequence>
<feature type="region of interest" description="Disordered" evidence="1">
    <location>
        <begin position="44"/>
        <end position="97"/>
    </location>
</feature>
<feature type="domain" description="PAS" evidence="2">
    <location>
        <begin position="259"/>
        <end position="294"/>
    </location>
</feature>
<feature type="region of interest" description="Disordered" evidence="1">
    <location>
        <begin position="1"/>
        <end position="22"/>
    </location>
</feature>
<feature type="region of interest" description="Disordered" evidence="1">
    <location>
        <begin position="134"/>
        <end position="199"/>
    </location>
</feature>
<dbReference type="EMBL" id="CAJVPZ010015022">
    <property type="protein sequence ID" value="CAG8662595.1"/>
    <property type="molecule type" value="Genomic_DNA"/>
</dbReference>
<dbReference type="OrthoDB" id="1555531at2759"/>
<protein>
    <submittedName>
        <fullName evidence="3">8170_t:CDS:1</fullName>
    </submittedName>
</protein>
<evidence type="ECO:0000313" key="4">
    <source>
        <dbReference type="Proteomes" id="UP000789396"/>
    </source>
</evidence>
<dbReference type="AlphaFoldDB" id="A0A9N9HBC4"/>
<dbReference type="Proteomes" id="UP000789396">
    <property type="component" value="Unassembled WGS sequence"/>
</dbReference>
<dbReference type="SUPFAM" id="SSF55785">
    <property type="entry name" value="PYP-like sensor domain (PAS domain)"/>
    <property type="match status" value="1"/>
</dbReference>